<dbReference type="Pfam" id="PF18891">
    <property type="entry name" value="FANCL_d3"/>
    <property type="match status" value="1"/>
</dbReference>
<dbReference type="PANTHER" id="PTHR13206:SF0">
    <property type="entry name" value="E3 UBIQUITIN-PROTEIN LIGASE FANCL"/>
    <property type="match status" value="1"/>
</dbReference>
<dbReference type="Gene3D" id="3.10.110.10">
    <property type="entry name" value="Ubiquitin Conjugating Enzyme"/>
    <property type="match status" value="1"/>
</dbReference>
<dbReference type="GO" id="GO:0061630">
    <property type="term" value="F:ubiquitin protein ligase activity"/>
    <property type="evidence" value="ECO:0007669"/>
    <property type="project" value="TreeGrafter"/>
</dbReference>
<feature type="domain" description="FANCL UBC-like" evidence="2">
    <location>
        <begin position="22"/>
        <end position="105"/>
    </location>
</feature>
<dbReference type="GO" id="GO:0043240">
    <property type="term" value="C:Fanconi anaemia nuclear complex"/>
    <property type="evidence" value="ECO:0007669"/>
    <property type="project" value="InterPro"/>
</dbReference>
<evidence type="ECO:0000259" key="3">
    <source>
        <dbReference type="Pfam" id="PF18891"/>
    </source>
</evidence>
<accession>A0AA87ZVL3</accession>
<dbReference type="CDD" id="cd23832">
    <property type="entry name" value="DRWD-C_FANCL"/>
    <property type="match status" value="1"/>
</dbReference>
<dbReference type="GO" id="GO:0036297">
    <property type="term" value="P:interstrand cross-link repair"/>
    <property type="evidence" value="ECO:0007669"/>
    <property type="project" value="InterPro"/>
</dbReference>
<evidence type="ECO:0000313" key="4">
    <source>
        <dbReference type="EMBL" id="GMN34183.1"/>
    </source>
</evidence>
<dbReference type="PANTHER" id="PTHR13206">
    <property type="entry name" value="UBIQUITIN LIGASE PROTEIN PHF9 FANCONI ANEMIA GROUP L PROTEIN"/>
    <property type="match status" value="1"/>
</dbReference>
<sequence>MDCSEQTRSKEKVHSTKFHRLVYSEIEEIGWEHLVRLSADLTLLNLRVLDKKNRVHLLEIQLDKAYPKCPPSISADVPYINDLEWSKHSRLKNLVQQFQEHLEKLQEYWSTLEEIDKTLCVDHKLSSLSSRCINIGNDCIIVLSIISIDPRSLPEIRFVGSGQLVDTMRKNWQRNSKQWNKEGSFLENLECLLQTQLPRLPDVQKNDHQIECGICYAQSLPIDDELGDESGSGTNYTCENTNCNRAFHSVCLGDWLRSITTTRQHVPLGCPQNIVAAEKSSEHFDIPNHFCLRCHLMFFLEIAHIAQSQLQ</sequence>
<dbReference type="InterPro" id="IPR026848">
    <property type="entry name" value="Fancl"/>
</dbReference>
<dbReference type="Pfam" id="PF11793">
    <property type="entry name" value="FANCL_C"/>
    <property type="match status" value="1"/>
</dbReference>
<feature type="domain" description="FANCL C-terminal" evidence="1">
    <location>
        <begin position="209"/>
        <end position="266"/>
    </location>
</feature>
<evidence type="ECO:0000259" key="2">
    <source>
        <dbReference type="Pfam" id="PF18890"/>
    </source>
</evidence>
<dbReference type="Pfam" id="PF18890">
    <property type="entry name" value="FANCL_d2"/>
    <property type="match status" value="1"/>
</dbReference>
<dbReference type="GO" id="GO:0006513">
    <property type="term" value="P:protein monoubiquitination"/>
    <property type="evidence" value="ECO:0007669"/>
    <property type="project" value="TreeGrafter"/>
</dbReference>
<dbReference type="SMART" id="SM01197">
    <property type="entry name" value="FANCL_C"/>
    <property type="match status" value="1"/>
</dbReference>
<dbReference type="InterPro" id="IPR026850">
    <property type="entry name" value="FANCL_C"/>
</dbReference>
<feature type="domain" description="FANCL UBC-like" evidence="3">
    <location>
        <begin position="107"/>
        <end position="198"/>
    </location>
</feature>
<dbReference type="InterPro" id="IPR016135">
    <property type="entry name" value="UBQ-conjugating_enzyme/RWD"/>
</dbReference>
<proteinExistence type="predicted"/>
<evidence type="ECO:0000313" key="5">
    <source>
        <dbReference type="Proteomes" id="UP001187192"/>
    </source>
</evidence>
<reference evidence="4" key="1">
    <citation type="submission" date="2023-07" db="EMBL/GenBank/DDBJ databases">
        <title>draft genome sequence of fig (Ficus carica).</title>
        <authorList>
            <person name="Takahashi T."/>
            <person name="Nishimura K."/>
        </authorList>
    </citation>
    <scope>NUCLEOTIDE SEQUENCE</scope>
</reference>
<dbReference type="AlphaFoldDB" id="A0AA87ZVL3"/>
<dbReference type="Gene3D" id="3.10.110.20">
    <property type="entry name" value="RWD domain-like"/>
    <property type="match status" value="1"/>
</dbReference>
<dbReference type="CDD" id="cd23831">
    <property type="entry name" value="DRWD-N_FANCL"/>
    <property type="match status" value="1"/>
</dbReference>
<protein>
    <recommendedName>
        <fullName evidence="6">E3 ubiquitin-protein ligase FANCL</fullName>
    </recommendedName>
</protein>
<dbReference type="Proteomes" id="UP001187192">
    <property type="component" value="Unassembled WGS sequence"/>
</dbReference>
<dbReference type="Gene3D" id="3.30.40.10">
    <property type="entry name" value="Zinc/RING finger domain, C3HC4 (zinc finger)"/>
    <property type="match status" value="1"/>
</dbReference>
<dbReference type="EMBL" id="BTGU01000004">
    <property type="protein sequence ID" value="GMN34183.1"/>
    <property type="molecule type" value="Genomic_DNA"/>
</dbReference>
<dbReference type="SUPFAM" id="SSF57850">
    <property type="entry name" value="RING/U-box"/>
    <property type="match status" value="1"/>
</dbReference>
<name>A0AA87ZVL3_FICCA</name>
<gene>
    <name evidence="4" type="ORF">TIFTF001_004556</name>
</gene>
<dbReference type="InterPro" id="IPR013083">
    <property type="entry name" value="Znf_RING/FYVE/PHD"/>
</dbReference>
<evidence type="ECO:0000259" key="1">
    <source>
        <dbReference type="Pfam" id="PF11793"/>
    </source>
</evidence>
<dbReference type="InterPro" id="IPR043003">
    <property type="entry name" value="FANCL_d3_sf"/>
</dbReference>
<keyword evidence="5" id="KW-1185">Reference proteome</keyword>
<evidence type="ECO:0008006" key="6">
    <source>
        <dbReference type="Google" id="ProtNLM"/>
    </source>
</evidence>
<organism evidence="4 5">
    <name type="scientific">Ficus carica</name>
    <name type="common">Common fig</name>
    <dbReference type="NCBI Taxonomy" id="3494"/>
    <lineage>
        <taxon>Eukaryota</taxon>
        <taxon>Viridiplantae</taxon>
        <taxon>Streptophyta</taxon>
        <taxon>Embryophyta</taxon>
        <taxon>Tracheophyta</taxon>
        <taxon>Spermatophyta</taxon>
        <taxon>Magnoliopsida</taxon>
        <taxon>eudicotyledons</taxon>
        <taxon>Gunneridae</taxon>
        <taxon>Pentapetalae</taxon>
        <taxon>rosids</taxon>
        <taxon>fabids</taxon>
        <taxon>Rosales</taxon>
        <taxon>Moraceae</taxon>
        <taxon>Ficeae</taxon>
        <taxon>Ficus</taxon>
    </lineage>
</organism>
<dbReference type="InterPro" id="IPR043898">
    <property type="entry name" value="FANCL_d2"/>
</dbReference>
<dbReference type="InterPro" id="IPR044037">
    <property type="entry name" value="FANCL_d3"/>
</dbReference>
<comment type="caution">
    <text evidence="4">The sequence shown here is derived from an EMBL/GenBank/DDBJ whole genome shotgun (WGS) entry which is preliminary data.</text>
</comment>